<feature type="non-terminal residue" evidence="2">
    <location>
        <position position="1"/>
    </location>
</feature>
<dbReference type="AlphaFoldDB" id="A0A1Q3AWF9"/>
<feature type="domain" description="Zinc knuckle CX2CX4HX4C" evidence="1">
    <location>
        <begin position="4"/>
        <end position="31"/>
    </location>
</feature>
<evidence type="ECO:0000313" key="2">
    <source>
        <dbReference type="EMBL" id="GAV59984.1"/>
    </source>
</evidence>
<dbReference type="InParanoid" id="A0A1Q3AWF9"/>
<reference evidence="3" key="1">
    <citation type="submission" date="2016-04" db="EMBL/GenBank/DDBJ databases">
        <title>Cephalotus genome sequencing.</title>
        <authorList>
            <person name="Fukushima K."/>
            <person name="Hasebe M."/>
            <person name="Fang X."/>
        </authorList>
    </citation>
    <scope>NUCLEOTIDE SEQUENCE [LARGE SCALE GENOMIC DNA]</scope>
    <source>
        <strain evidence="3">cv. St1</strain>
    </source>
</reference>
<dbReference type="OrthoDB" id="1707487at2759"/>
<evidence type="ECO:0000259" key="1">
    <source>
        <dbReference type="Pfam" id="PF14392"/>
    </source>
</evidence>
<dbReference type="EMBL" id="BDDD01000133">
    <property type="protein sequence ID" value="GAV59984.1"/>
    <property type="molecule type" value="Genomic_DNA"/>
</dbReference>
<evidence type="ECO:0000313" key="3">
    <source>
        <dbReference type="Proteomes" id="UP000187406"/>
    </source>
</evidence>
<accession>A0A1Q3AWF9</accession>
<organism evidence="2 3">
    <name type="scientific">Cephalotus follicularis</name>
    <name type="common">Albany pitcher plant</name>
    <dbReference type="NCBI Taxonomy" id="3775"/>
    <lineage>
        <taxon>Eukaryota</taxon>
        <taxon>Viridiplantae</taxon>
        <taxon>Streptophyta</taxon>
        <taxon>Embryophyta</taxon>
        <taxon>Tracheophyta</taxon>
        <taxon>Spermatophyta</taxon>
        <taxon>Magnoliopsida</taxon>
        <taxon>eudicotyledons</taxon>
        <taxon>Gunneridae</taxon>
        <taxon>Pentapetalae</taxon>
        <taxon>rosids</taxon>
        <taxon>fabids</taxon>
        <taxon>Oxalidales</taxon>
        <taxon>Cephalotaceae</taxon>
        <taxon>Cephalotus</taxon>
    </lineage>
</organism>
<dbReference type="Pfam" id="PF14392">
    <property type="entry name" value="zf-CCHC_4"/>
    <property type="match status" value="1"/>
</dbReference>
<keyword evidence="3" id="KW-1185">Reference proteome</keyword>
<dbReference type="Proteomes" id="UP000187406">
    <property type="component" value="Unassembled WGS sequence"/>
</dbReference>
<name>A0A1Q3AWF9_CEPFO</name>
<dbReference type="InterPro" id="IPR025836">
    <property type="entry name" value="Zn_knuckle_CX2CX4HX4C"/>
</dbReference>
<sequence length="138" mass="15422">LGRVWLTFKYEKLPNFFYACGYLGHVEKGCERVREKRLREDVVEQQFGQWLKAEDMSRPVNSWGKLIASLDGGEGHSLVKHSQDIEGADSSGKNSLVGCDSSSRATMDGLGWCNQKRGNAWRTCTGNLRLLDNLQLGG</sequence>
<gene>
    <name evidence="2" type="ORF">CFOL_v3_03515</name>
</gene>
<comment type="caution">
    <text evidence="2">The sequence shown here is derived from an EMBL/GenBank/DDBJ whole genome shotgun (WGS) entry which is preliminary data.</text>
</comment>
<protein>
    <submittedName>
        <fullName evidence="2">Zf-CCHC_4 domain-containing protein</fullName>
    </submittedName>
</protein>
<proteinExistence type="predicted"/>